<keyword evidence="4" id="KW-1185">Reference proteome</keyword>
<feature type="signal peptide" evidence="1">
    <location>
        <begin position="1"/>
        <end position="34"/>
    </location>
</feature>
<dbReference type="RefSeq" id="WP_141636812.1">
    <property type="nucleotide sequence ID" value="NZ_VIGB01000003.1"/>
</dbReference>
<evidence type="ECO:0000259" key="2">
    <source>
        <dbReference type="PROSITE" id="PS50835"/>
    </source>
</evidence>
<sequence>MLSSVLRPSTRRLGALAAPLLALATLGLAAPAHATGTLSVSGYCEGEGNSVFTCDATASGGSGNYAYQWTPQGFSGIIAGQGTPSLYSHCPPSTADRVNLTVTDLTTGATGTDQFGFYCYVIAP</sequence>
<evidence type="ECO:0000313" key="4">
    <source>
        <dbReference type="Proteomes" id="UP000319103"/>
    </source>
</evidence>
<evidence type="ECO:0000256" key="1">
    <source>
        <dbReference type="SAM" id="SignalP"/>
    </source>
</evidence>
<dbReference type="Proteomes" id="UP000319103">
    <property type="component" value="Unassembled WGS sequence"/>
</dbReference>
<protein>
    <recommendedName>
        <fullName evidence="2">Ig-like domain-containing protein</fullName>
    </recommendedName>
</protein>
<feature type="domain" description="Ig-like" evidence="2">
    <location>
        <begin position="31"/>
        <end position="124"/>
    </location>
</feature>
<feature type="chain" id="PRO_5022170376" description="Ig-like domain-containing protein" evidence="1">
    <location>
        <begin position="35"/>
        <end position="124"/>
    </location>
</feature>
<dbReference type="InterPro" id="IPR007110">
    <property type="entry name" value="Ig-like_dom"/>
</dbReference>
<dbReference type="EMBL" id="VIGB01000003">
    <property type="protein sequence ID" value="TQF06380.1"/>
    <property type="molecule type" value="Genomic_DNA"/>
</dbReference>
<gene>
    <name evidence="3" type="ORF">E6W39_34430</name>
</gene>
<comment type="caution">
    <text evidence="3">The sequence shown here is derived from an EMBL/GenBank/DDBJ whole genome shotgun (WGS) entry which is preliminary data.</text>
</comment>
<evidence type="ECO:0000313" key="3">
    <source>
        <dbReference type="EMBL" id="TQF06380.1"/>
    </source>
</evidence>
<reference evidence="3 4" key="1">
    <citation type="submission" date="2019-06" db="EMBL/GenBank/DDBJ databases">
        <title>Description of Kitasatospora acidophila sp. nov. isolated from pine grove soil, and reclassification of Streptomyces novaecaesareae to Kitasatospora novaeceasareae comb. nov.</title>
        <authorList>
            <person name="Kim M.J."/>
        </authorList>
    </citation>
    <scope>NUCLEOTIDE SEQUENCE [LARGE SCALE GENOMIC DNA]</scope>
    <source>
        <strain evidence="3 4">MMS16-CNU292</strain>
    </source>
</reference>
<dbReference type="PROSITE" id="PS50835">
    <property type="entry name" value="IG_LIKE"/>
    <property type="match status" value="1"/>
</dbReference>
<proteinExistence type="predicted"/>
<accession>A0A540WBG8</accession>
<keyword evidence="1" id="KW-0732">Signal</keyword>
<name>A0A540WBG8_9ACTN</name>
<organism evidence="3 4">
    <name type="scientific">Kitasatospora acidiphila</name>
    <dbReference type="NCBI Taxonomy" id="2567942"/>
    <lineage>
        <taxon>Bacteria</taxon>
        <taxon>Bacillati</taxon>
        <taxon>Actinomycetota</taxon>
        <taxon>Actinomycetes</taxon>
        <taxon>Kitasatosporales</taxon>
        <taxon>Streptomycetaceae</taxon>
        <taxon>Kitasatospora</taxon>
    </lineage>
</organism>
<dbReference type="AlphaFoldDB" id="A0A540WBG8"/>